<evidence type="ECO:0000313" key="3">
    <source>
        <dbReference type="EMBL" id="KAG8095250.1"/>
    </source>
</evidence>
<sequence length="143" mass="15291">MSSLSVSPSPENALHALLTFIFVLIGVSETSPSPSPQPPKVMQSPCFLPPLKAALQAQTATILDWVEVEEEGSVGQESSKVPNGSMVESIAEAETLATSDQGTKDVVRTLLPQYLPKVLTPQSQQISSRTPIARLPDMANHRS</sequence>
<organism evidence="3 4">
    <name type="scientific">Zizania palustris</name>
    <name type="common">Northern wild rice</name>
    <dbReference type="NCBI Taxonomy" id="103762"/>
    <lineage>
        <taxon>Eukaryota</taxon>
        <taxon>Viridiplantae</taxon>
        <taxon>Streptophyta</taxon>
        <taxon>Embryophyta</taxon>
        <taxon>Tracheophyta</taxon>
        <taxon>Spermatophyta</taxon>
        <taxon>Magnoliopsida</taxon>
        <taxon>Liliopsida</taxon>
        <taxon>Poales</taxon>
        <taxon>Poaceae</taxon>
        <taxon>BOP clade</taxon>
        <taxon>Oryzoideae</taxon>
        <taxon>Oryzeae</taxon>
        <taxon>Zizaniinae</taxon>
        <taxon>Zizania</taxon>
    </lineage>
</organism>
<accession>A0A8J5WPK0</accession>
<reference evidence="3" key="2">
    <citation type="submission" date="2021-02" db="EMBL/GenBank/DDBJ databases">
        <authorList>
            <person name="Kimball J.A."/>
            <person name="Haas M.W."/>
            <person name="Macchietto M."/>
            <person name="Kono T."/>
            <person name="Duquette J."/>
            <person name="Shao M."/>
        </authorList>
    </citation>
    <scope>NUCLEOTIDE SEQUENCE</scope>
    <source>
        <tissue evidence="3">Fresh leaf tissue</tissue>
    </source>
</reference>
<evidence type="ECO:0000256" key="2">
    <source>
        <dbReference type="SAM" id="SignalP"/>
    </source>
</evidence>
<evidence type="ECO:0000256" key="1">
    <source>
        <dbReference type="SAM" id="MobiDB-lite"/>
    </source>
</evidence>
<feature type="chain" id="PRO_5035288848" evidence="2">
    <location>
        <begin position="31"/>
        <end position="143"/>
    </location>
</feature>
<feature type="region of interest" description="Disordered" evidence="1">
    <location>
        <begin position="121"/>
        <end position="143"/>
    </location>
</feature>
<reference evidence="3" key="1">
    <citation type="journal article" date="2021" name="bioRxiv">
        <title>Whole Genome Assembly and Annotation of Northern Wild Rice, Zizania palustris L., Supports a Whole Genome Duplication in the Zizania Genus.</title>
        <authorList>
            <person name="Haas M."/>
            <person name="Kono T."/>
            <person name="Macchietto M."/>
            <person name="Millas R."/>
            <person name="McGilp L."/>
            <person name="Shao M."/>
            <person name="Duquette J."/>
            <person name="Hirsch C.N."/>
            <person name="Kimball J."/>
        </authorList>
    </citation>
    <scope>NUCLEOTIDE SEQUENCE</scope>
    <source>
        <tissue evidence="3">Fresh leaf tissue</tissue>
    </source>
</reference>
<keyword evidence="2" id="KW-0732">Signal</keyword>
<dbReference type="AlphaFoldDB" id="A0A8J5WPK0"/>
<evidence type="ECO:0000313" key="4">
    <source>
        <dbReference type="Proteomes" id="UP000729402"/>
    </source>
</evidence>
<comment type="caution">
    <text evidence="3">The sequence shown here is derived from an EMBL/GenBank/DDBJ whole genome shotgun (WGS) entry which is preliminary data.</text>
</comment>
<protein>
    <submittedName>
        <fullName evidence="3">Uncharacterized protein</fullName>
    </submittedName>
</protein>
<dbReference type="EMBL" id="JAAALK010000080">
    <property type="protein sequence ID" value="KAG8095250.1"/>
    <property type="molecule type" value="Genomic_DNA"/>
</dbReference>
<proteinExistence type="predicted"/>
<feature type="signal peptide" evidence="2">
    <location>
        <begin position="1"/>
        <end position="30"/>
    </location>
</feature>
<gene>
    <name evidence="3" type="ORF">GUJ93_ZPchr0012g19635</name>
</gene>
<feature type="compositionally biased region" description="Polar residues" evidence="1">
    <location>
        <begin position="121"/>
        <end position="130"/>
    </location>
</feature>
<name>A0A8J5WPK0_ZIZPA</name>
<keyword evidence="4" id="KW-1185">Reference proteome</keyword>
<dbReference type="Proteomes" id="UP000729402">
    <property type="component" value="Unassembled WGS sequence"/>
</dbReference>